<keyword evidence="3" id="KW-1185">Reference proteome</keyword>
<sequence>MDLNSHSIGENDTMHQHLIGAAGLVGATALLVGCSSAPAQSSSGSEVGPTTEQIKALFADWNASLATGDAQKVADRYAPNAVLLPTVSNQVRSTRAEIVDYFEHFLKNKPSGTILDSHVAVLDTDDAIDAGTYRFALTREGKPTTVDARYTFVYEKVDGKWLIVNHHSSAMPERV</sequence>
<evidence type="ECO:0000313" key="3">
    <source>
        <dbReference type="Proteomes" id="UP000597656"/>
    </source>
</evidence>
<protein>
    <recommendedName>
        <fullName evidence="1">Calcium/calmodulin-dependent protein kinase II association-domain domain-containing protein</fullName>
    </recommendedName>
</protein>
<proteinExistence type="predicted"/>
<organism evidence="2 3">
    <name type="scientific">Lentzea pudingi</name>
    <dbReference type="NCBI Taxonomy" id="1789439"/>
    <lineage>
        <taxon>Bacteria</taxon>
        <taxon>Bacillati</taxon>
        <taxon>Actinomycetota</taxon>
        <taxon>Actinomycetes</taxon>
        <taxon>Pseudonocardiales</taxon>
        <taxon>Pseudonocardiaceae</taxon>
        <taxon>Lentzea</taxon>
    </lineage>
</organism>
<dbReference type="InterPro" id="IPR032710">
    <property type="entry name" value="NTF2-like_dom_sf"/>
</dbReference>
<dbReference type="Gene3D" id="3.10.450.50">
    <property type="match status" value="1"/>
</dbReference>
<dbReference type="Proteomes" id="UP000597656">
    <property type="component" value="Unassembled WGS sequence"/>
</dbReference>
<dbReference type="NCBIfam" id="TIGR02246">
    <property type="entry name" value="SgcJ/EcaC family oxidoreductase"/>
    <property type="match status" value="1"/>
</dbReference>
<dbReference type="InterPro" id="IPR011944">
    <property type="entry name" value="Steroid_delta5-4_isomerase"/>
</dbReference>
<comment type="caution">
    <text evidence="2">The sequence shown here is derived from an EMBL/GenBank/DDBJ whole genome shotgun (WGS) entry which is preliminary data.</text>
</comment>
<dbReference type="CDD" id="cd00531">
    <property type="entry name" value="NTF2_like"/>
    <property type="match status" value="1"/>
</dbReference>
<evidence type="ECO:0000259" key="1">
    <source>
        <dbReference type="Pfam" id="PF08332"/>
    </source>
</evidence>
<evidence type="ECO:0000313" key="2">
    <source>
        <dbReference type="EMBL" id="GGN03085.1"/>
    </source>
</evidence>
<name>A0ABQ2IAM3_9PSEU</name>
<dbReference type="SUPFAM" id="SSF54427">
    <property type="entry name" value="NTF2-like"/>
    <property type="match status" value="1"/>
</dbReference>
<dbReference type="EMBL" id="BMNC01000006">
    <property type="protein sequence ID" value="GGN03085.1"/>
    <property type="molecule type" value="Genomic_DNA"/>
</dbReference>
<gene>
    <name evidence="2" type="ORF">GCM10011609_47570</name>
</gene>
<dbReference type="RefSeq" id="WP_229693671.1">
    <property type="nucleotide sequence ID" value="NZ_BMNC01000006.1"/>
</dbReference>
<dbReference type="InterPro" id="IPR016887">
    <property type="entry name" value="UCP028470_steroid_isom-rel"/>
</dbReference>
<dbReference type="InterPro" id="IPR013543">
    <property type="entry name" value="Ca/CaM-dep_prot_kinase-assoc"/>
</dbReference>
<dbReference type="PIRSF" id="PIRSF028470">
    <property type="entry name" value="UCP028470"/>
    <property type="match status" value="1"/>
</dbReference>
<reference evidence="3" key="1">
    <citation type="journal article" date="2019" name="Int. J. Syst. Evol. Microbiol.">
        <title>The Global Catalogue of Microorganisms (GCM) 10K type strain sequencing project: providing services to taxonomists for standard genome sequencing and annotation.</title>
        <authorList>
            <consortium name="The Broad Institute Genomics Platform"/>
            <consortium name="The Broad Institute Genome Sequencing Center for Infectious Disease"/>
            <person name="Wu L."/>
            <person name="Ma J."/>
        </authorList>
    </citation>
    <scope>NUCLEOTIDE SEQUENCE [LARGE SCALE GENOMIC DNA]</scope>
    <source>
        <strain evidence="3">CGMCC 4.7319</strain>
    </source>
</reference>
<accession>A0ABQ2IAM3</accession>
<dbReference type="Pfam" id="PF08332">
    <property type="entry name" value="CaMKII_AD"/>
    <property type="match status" value="1"/>
</dbReference>
<feature type="domain" description="Calcium/calmodulin-dependent protein kinase II association-domain" evidence="1">
    <location>
        <begin position="52"/>
        <end position="172"/>
    </location>
</feature>